<accession>A4A268</accession>
<protein>
    <submittedName>
        <fullName evidence="1">Uncharacterized protein</fullName>
    </submittedName>
</protein>
<organism evidence="1 2">
    <name type="scientific">Blastopirellula marina DSM 3645</name>
    <dbReference type="NCBI Taxonomy" id="314230"/>
    <lineage>
        <taxon>Bacteria</taxon>
        <taxon>Pseudomonadati</taxon>
        <taxon>Planctomycetota</taxon>
        <taxon>Planctomycetia</taxon>
        <taxon>Pirellulales</taxon>
        <taxon>Pirellulaceae</taxon>
        <taxon>Blastopirellula</taxon>
    </lineage>
</organism>
<dbReference type="eggNOG" id="ENOG5033R2E">
    <property type="taxonomic scope" value="Bacteria"/>
</dbReference>
<dbReference type="HOGENOM" id="CLU_486329_0_0_0"/>
<dbReference type="STRING" id="314230.DSM3645_15245"/>
<name>A4A268_9BACT</name>
<evidence type="ECO:0000313" key="1">
    <source>
        <dbReference type="EMBL" id="EAQ77171.1"/>
    </source>
</evidence>
<dbReference type="AlphaFoldDB" id="A4A268"/>
<comment type="caution">
    <text evidence="1">The sequence shown here is derived from an EMBL/GenBank/DDBJ whole genome shotgun (WGS) entry which is preliminary data.</text>
</comment>
<reference evidence="1 2" key="1">
    <citation type="submission" date="2006-02" db="EMBL/GenBank/DDBJ databases">
        <authorList>
            <person name="Amann R."/>
            <person name="Ferriera S."/>
            <person name="Johnson J."/>
            <person name="Kravitz S."/>
            <person name="Halpern A."/>
            <person name="Remington K."/>
            <person name="Beeson K."/>
            <person name="Tran B."/>
            <person name="Rogers Y.-H."/>
            <person name="Friedman R."/>
            <person name="Venter J.C."/>
        </authorList>
    </citation>
    <scope>NUCLEOTIDE SEQUENCE [LARGE SCALE GENOMIC DNA]</scope>
    <source>
        <strain evidence="1 2">DSM 3645</strain>
    </source>
</reference>
<gene>
    <name evidence="1" type="ORF">DSM3645_15245</name>
</gene>
<dbReference type="EMBL" id="AANZ01000041">
    <property type="protein sequence ID" value="EAQ77171.1"/>
    <property type="molecule type" value="Genomic_DNA"/>
</dbReference>
<evidence type="ECO:0000313" key="2">
    <source>
        <dbReference type="Proteomes" id="UP000004358"/>
    </source>
</evidence>
<dbReference type="Gene3D" id="2.60.120.260">
    <property type="entry name" value="Galactose-binding domain-like"/>
    <property type="match status" value="1"/>
</dbReference>
<proteinExistence type="predicted"/>
<sequence length="560" mass="60214">MQEQQHEPDKEITKRRGRRLEPLDESAFMLTMAVPCKAIPRRDEGAHSEHVFPLKVLTPEWRTIYYPVNEAGSTEFVNRFLFLISRAFLGKARLVAWADQTHLTELPGMSLDYTGANNGLFTHLGKYIKYYNEFLAEANDGTTGLDAVRKVILDALNAGPQFVAVQGLSADFEGWKAQVADQRATFMGYALKRLQDPSSVLRQISAATNDQDEILKCLFQQMLADSQTIEESTVTIGSVSAGGSNAGNGKVFTTDDLDGVSSPGSRSGISYPAMIEYAGRKTELAVPSESMTLECTQADEAAEFSWKGEYPDPLGPYGLGPEGSGEIGTVREIHDTTESILTNPDFEEFTTPDVPDGWDIVAGAAGNEIFENTNLADVSHGEKSLKYTATGGASIEISQSISDSTVTGKQLYLVSAQILADSGIGSGTFLIQFEGTGYTPGSTEKIEIASASLPTAFDTRAFFVAMPASIPSDFKLVIRWSGTPTSGKSVYIDDLGIAPVTYGGGIGVGIVRGPTIFGLGDRFTFSVSNTEGVFQAAFREMFGVQLPSSSSPTISDTLAQ</sequence>
<dbReference type="Proteomes" id="UP000004358">
    <property type="component" value="Unassembled WGS sequence"/>
</dbReference>